<evidence type="ECO:0000256" key="2">
    <source>
        <dbReference type="ARBA" id="ARBA00022777"/>
    </source>
</evidence>
<dbReference type="InterPro" id="IPR003594">
    <property type="entry name" value="HATPase_dom"/>
</dbReference>
<dbReference type="RefSeq" id="WP_345133518.1">
    <property type="nucleotide sequence ID" value="NZ_BAABAT010000024.1"/>
</dbReference>
<evidence type="ECO:0000256" key="4">
    <source>
        <dbReference type="SAM" id="Phobius"/>
    </source>
</evidence>
<feature type="domain" description="Histidine kinase/HSP90-like ATPase" evidence="5">
    <location>
        <begin position="299"/>
        <end position="386"/>
    </location>
</feature>
<feature type="transmembrane region" description="Helical" evidence="4">
    <location>
        <begin position="79"/>
        <end position="99"/>
    </location>
</feature>
<feature type="transmembrane region" description="Helical" evidence="4">
    <location>
        <begin position="17"/>
        <end position="35"/>
    </location>
</feature>
<evidence type="ECO:0000259" key="5">
    <source>
        <dbReference type="Pfam" id="PF02518"/>
    </source>
</evidence>
<dbReference type="Pfam" id="PF02518">
    <property type="entry name" value="HATPase_c"/>
    <property type="match status" value="1"/>
</dbReference>
<accession>A0ABP8DI38</accession>
<dbReference type="InterPro" id="IPR050482">
    <property type="entry name" value="Sensor_HK_TwoCompSys"/>
</dbReference>
<gene>
    <name evidence="6" type="ORF">GCM10022255_069770</name>
</gene>
<dbReference type="SUPFAM" id="SSF55874">
    <property type="entry name" value="ATPase domain of HSP90 chaperone/DNA topoisomerase II/histidine kinase"/>
    <property type="match status" value="1"/>
</dbReference>
<feature type="transmembrane region" description="Helical" evidence="4">
    <location>
        <begin position="530"/>
        <end position="548"/>
    </location>
</feature>
<protein>
    <recommendedName>
        <fullName evidence="5">Histidine kinase/HSP90-like ATPase domain-containing protein</fullName>
    </recommendedName>
</protein>
<keyword evidence="7" id="KW-1185">Reference proteome</keyword>
<dbReference type="InterPro" id="IPR036890">
    <property type="entry name" value="HATPase_C_sf"/>
</dbReference>
<feature type="transmembrane region" description="Helical" evidence="4">
    <location>
        <begin position="133"/>
        <end position="153"/>
    </location>
</feature>
<evidence type="ECO:0000256" key="1">
    <source>
        <dbReference type="ARBA" id="ARBA00022679"/>
    </source>
</evidence>
<dbReference type="PANTHER" id="PTHR24421">
    <property type="entry name" value="NITRATE/NITRITE SENSOR PROTEIN NARX-RELATED"/>
    <property type="match status" value="1"/>
</dbReference>
<sequence length="798" mass="84709">MQQFPDHPRSSRSLGDWLVLGALVHRTLVNPIIFLGSTDVLGELTTAHLAVVALLTVVNAGLTAWALTGRQVILLRSPAFMACDLLVTVAVNIGSAAALPPNRILLPYCDIFWLYATSTAALWTIIRGPRTGALLLSAGAGLPLAMALVNRATLTDEGILHLIARDGWLFAAIAIPVLAERLSSESTRRAVEESNREGRALQRALAFRDLHDTVLQTFARINWQTASGDLGPDQRAEIRATAHEQWQQLNTAMLTDERRQEGLRDSLYALVREYATRDLLVRLSVSQLTAEPPEPIVRALVGAIREALTNVSKHARTPDVWMTAADTGDEISIHIRDNGVGFDPSLPTPGFGIAQSIQARLKEAGGHADITSAPSAGTTVTLVAPVGALRRSRVGPTVALHESQTVDVLAGTAIGWFALVALAYRIALSPLQALTALANLNLNIPVTYTAIVGLVVCGDVVLLASVLFGRLHGLLRSPLLLVADAAICGAMNLWAAHVLPVGTQLAAGHDILWTYVVGVVAFWTVARGAWAGLGLVAAALALQFPMAWLNGAPLDGAGLLQIASRQGWLVAAFLMAWMVSTLARSNARRAVEAGIEAGRTIERTWALRDTYTDVSASLARIVACCDNADVPSERLAKTVRGLAMSAATRLRSTLQPPTRPEHDLAVELTKIADAYRARGLRVEFVRTELTSDPPGEVGAALLDATRSALDEATGVAGAVHVVVRAASTEDGLEITIRARGRAGDVPVLLLASQQQSIGATLAAVGAHIEHMSASTGGARVRLTWVPGATYERIARASG</sequence>
<feature type="transmembrane region" description="Helical" evidence="4">
    <location>
        <begin position="447"/>
        <end position="467"/>
    </location>
</feature>
<keyword evidence="4" id="KW-1133">Transmembrane helix</keyword>
<reference evidence="7" key="1">
    <citation type="journal article" date="2019" name="Int. J. Syst. Evol. Microbiol.">
        <title>The Global Catalogue of Microorganisms (GCM) 10K type strain sequencing project: providing services to taxonomists for standard genome sequencing and annotation.</title>
        <authorList>
            <consortium name="The Broad Institute Genomics Platform"/>
            <consortium name="The Broad Institute Genome Sequencing Center for Infectious Disease"/>
            <person name="Wu L."/>
            <person name="Ma J."/>
        </authorList>
    </citation>
    <scope>NUCLEOTIDE SEQUENCE [LARGE SCALE GENOMIC DNA]</scope>
    <source>
        <strain evidence="7">JCM 17441</strain>
    </source>
</reference>
<feature type="transmembrane region" description="Helical" evidence="4">
    <location>
        <begin position="479"/>
        <end position="499"/>
    </location>
</feature>
<feature type="transmembrane region" description="Helical" evidence="4">
    <location>
        <begin position="47"/>
        <end position="67"/>
    </location>
</feature>
<comment type="caution">
    <text evidence="6">The sequence shown here is derived from an EMBL/GenBank/DDBJ whole genome shotgun (WGS) entry which is preliminary data.</text>
</comment>
<feature type="transmembrane region" description="Helical" evidence="4">
    <location>
        <begin position="105"/>
        <end position="126"/>
    </location>
</feature>
<dbReference type="CDD" id="cd16917">
    <property type="entry name" value="HATPase_UhpB-NarQ-NarX-like"/>
    <property type="match status" value="1"/>
</dbReference>
<evidence type="ECO:0000313" key="7">
    <source>
        <dbReference type="Proteomes" id="UP001500620"/>
    </source>
</evidence>
<keyword evidence="2" id="KW-0418">Kinase</keyword>
<dbReference type="EMBL" id="BAABAT010000024">
    <property type="protein sequence ID" value="GAA4256535.1"/>
    <property type="molecule type" value="Genomic_DNA"/>
</dbReference>
<dbReference type="Proteomes" id="UP001500620">
    <property type="component" value="Unassembled WGS sequence"/>
</dbReference>
<proteinExistence type="predicted"/>
<organism evidence="6 7">
    <name type="scientific">Dactylosporangium darangshiense</name>
    <dbReference type="NCBI Taxonomy" id="579108"/>
    <lineage>
        <taxon>Bacteria</taxon>
        <taxon>Bacillati</taxon>
        <taxon>Actinomycetota</taxon>
        <taxon>Actinomycetes</taxon>
        <taxon>Micromonosporales</taxon>
        <taxon>Micromonosporaceae</taxon>
        <taxon>Dactylosporangium</taxon>
    </lineage>
</organism>
<evidence type="ECO:0000256" key="3">
    <source>
        <dbReference type="ARBA" id="ARBA00023012"/>
    </source>
</evidence>
<dbReference type="Gene3D" id="3.30.565.10">
    <property type="entry name" value="Histidine kinase-like ATPase, C-terminal domain"/>
    <property type="match status" value="1"/>
</dbReference>
<name>A0ABP8DI38_9ACTN</name>
<feature type="transmembrane region" description="Helical" evidence="4">
    <location>
        <begin position="505"/>
        <end position="523"/>
    </location>
</feature>
<keyword evidence="4" id="KW-0472">Membrane</keyword>
<keyword evidence="3" id="KW-0902">Two-component regulatory system</keyword>
<keyword evidence="4" id="KW-0812">Transmembrane</keyword>
<feature type="transmembrane region" description="Helical" evidence="4">
    <location>
        <begin position="568"/>
        <end position="585"/>
    </location>
</feature>
<evidence type="ECO:0000313" key="6">
    <source>
        <dbReference type="EMBL" id="GAA4256535.1"/>
    </source>
</evidence>
<keyword evidence="1" id="KW-0808">Transferase</keyword>